<dbReference type="Gene3D" id="1.25.40.20">
    <property type="entry name" value="Ankyrin repeat-containing domain"/>
    <property type="match status" value="2"/>
</dbReference>
<dbReference type="Pfam" id="PF12796">
    <property type="entry name" value="Ank_2"/>
    <property type="match status" value="2"/>
</dbReference>
<dbReference type="RefSeq" id="XP_062717556.1">
    <property type="nucleotide sequence ID" value="XM_062864072.1"/>
</dbReference>
<feature type="repeat" description="ANK" evidence="3">
    <location>
        <begin position="353"/>
        <end position="385"/>
    </location>
</feature>
<proteinExistence type="predicted"/>
<evidence type="ECO:0000256" key="2">
    <source>
        <dbReference type="ARBA" id="ARBA00023043"/>
    </source>
</evidence>
<dbReference type="PROSITE" id="PS50297">
    <property type="entry name" value="ANK_REP_REGION"/>
    <property type="match status" value="3"/>
</dbReference>
<feature type="region of interest" description="Disordered" evidence="4">
    <location>
        <begin position="112"/>
        <end position="165"/>
    </location>
</feature>
<evidence type="ECO:0000256" key="3">
    <source>
        <dbReference type="PROSITE-ProRule" id="PRU00023"/>
    </source>
</evidence>
<evidence type="ECO:0000256" key="4">
    <source>
        <dbReference type="SAM" id="MobiDB-lite"/>
    </source>
</evidence>
<dbReference type="PROSITE" id="PS50088">
    <property type="entry name" value="ANK_REPEAT"/>
    <property type="match status" value="4"/>
</dbReference>
<comment type="caution">
    <text evidence="6">The sequence shown here is derived from an EMBL/GenBank/DDBJ whole genome shotgun (WGS) entry which is preliminary data.</text>
</comment>
<dbReference type="PANTHER" id="PTHR24173:SF74">
    <property type="entry name" value="ANKYRIN REPEAT DOMAIN-CONTAINING PROTEIN 16"/>
    <property type="match status" value="1"/>
</dbReference>
<dbReference type="EMBL" id="JAUDZG010000008">
    <property type="protein sequence ID" value="KAK3301776.1"/>
    <property type="molecule type" value="Genomic_DNA"/>
</dbReference>
<protein>
    <recommendedName>
        <fullName evidence="5">Clr5 domain-containing protein</fullName>
    </recommendedName>
</protein>
<organism evidence="6 7">
    <name type="scientific">Chaetomium strumarium</name>
    <dbReference type="NCBI Taxonomy" id="1170767"/>
    <lineage>
        <taxon>Eukaryota</taxon>
        <taxon>Fungi</taxon>
        <taxon>Dikarya</taxon>
        <taxon>Ascomycota</taxon>
        <taxon>Pezizomycotina</taxon>
        <taxon>Sordariomycetes</taxon>
        <taxon>Sordariomycetidae</taxon>
        <taxon>Sordariales</taxon>
        <taxon>Chaetomiaceae</taxon>
        <taxon>Chaetomium</taxon>
    </lineage>
</organism>
<feature type="repeat" description="ANK" evidence="3">
    <location>
        <begin position="494"/>
        <end position="526"/>
    </location>
</feature>
<accession>A0AAJ0GKU3</accession>
<dbReference type="InterPro" id="IPR036770">
    <property type="entry name" value="Ankyrin_rpt-contain_sf"/>
</dbReference>
<dbReference type="Proteomes" id="UP001273166">
    <property type="component" value="Unassembled WGS sequence"/>
</dbReference>
<dbReference type="SMART" id="SM00248">
    <property type="entry name" value="ANK"/>
    <property type="match status" value="4"/>
</dbReference>
<feature type="repeat" description="ANK" evidence="3">
    <location>
        <begin position="320"/>
        <end position="352"/>
    </location>
</feature>
<dbReference type="PANTHER" id="PTHR24173">
    <property type="entry name" value="ANKYRIN REPEAT CONTAINING"/>
    <property type="match status" value="1"/>
</dbReference>
<dbReference type="InterPro" id="IPR025676">
    <property type="entry name" value="Clr5_dom"/>
</dbReference>
<feature type="domain" description="Clr5" evidence="5">
    <location>
        <begin position="10"/>
        <end position="60"/>
    </location>
</feature>
<feature type="repeat" description="ANK" evidence="3">
    <location>
        <begin position="461"/>
        <end position="493"/>
    </location>
</feature>
<reference evidence="6" key="1">
    <citation type="journal article" date="2023" name="Mol. Phylogenet. Evol.">
        <title>Genome-scale phylogeny and comparative genomics of the fungal order Sordariales.</title>
        <authorList>
            <person name="Hensen N."/>
            <person name="Bonometti L."/>
            <person name="Westerberg I."/>
            <person name="Brannstrom I.O."/>
            <person name="Guillou S."/>
            <person name="Cros-Aarteil S."/>
            <person name="Calhoun S."/>
            <person name="Haridas S."/>
            <person name="Kuo A."/>
            <person name="Mondo S."/>
            <person name="Pangilinan J."/>
            <person name="Riley R."/>
            <person name="LaButti K."/>
            <person name="Andreopoulos B."/>
            <person name="Lipzen A."/>
            <person name="Chen C."/>
            <person name="Yan M."/>
            <person name="Daum C."/>
            <person name="Ng V."/>
            <person name="Clum A."/>
            <person name="Steindorff A."/>
            <person name="Ohm R.A."/>
            <person name="Martin F."/>
            <person name="Silar P."/>
            <person name="Natvig D.O."/>
            <person name="Lalanne C."/>
            <person name="Gautier V."/>
            <person name="Ament-Velasquez S.L."/>
            <person name="Kruys A."/>
            <person name="Hutchinson M.I."/>
            <person name="Powell A.J."/>
            <person name="Barry K."/>
            <person name="Miller A.N."/>
            <person name="Grigoriev I.V."/>
            <person name="Debuchy R."/>
            <person name="Gladieux P."/>
            <person name="Hiltunen Thoren M."/>
            <person name="Johannesson H."/>
        </authorList>
    </citation>
    <scope>NUCLEOTIDE SEQUENCE</scope>
    <source>
        <strain evidence="6">CBS 333.67</strain>
    </source>
</reference>
<dbReference type="GeneID" id="87882901"/>
<evidence type="ECO:0000313" key="6">
    <source>
        <dbReference type="EMBL" id="KAK3301776.1"/>
    </source>
</evidence>
<dbReference type="AlphaFoldDB" id="A0AAJ0GKU3"/>
<keyword evidence="1" id="KW-0677">Repeat</keyword>
<gene>
    <name evidence="6" type="ORF">B0T15DRAFT_323067</name>
</gene>
<evidence type="ECO:0000259" key="5">
    <source>
        <dbReference type="Pfam" id="PF14420"/>
    </source>
</evidence>
<evidence type="ECO:0000313" key="7">
    <source>
        <dbReference type="Proteomes" id="UP001273166"/>
    </source>
</evidence>
<keyword evidence="2 3" id="KW-0040">ANK repeat</keyword>
<keyword evidence="7" id="KW-1185">Reference proteome</keyword>
<evidence type="ECO:0000256" key="1">
    <source>
        <dbReference type="ARBA" id="ARBA00022737"/>
    </source>
</evidence>
<dbReference type="SUPFAM" id="SSF48403">
    <property type="entry name" value="Ankyrin repeat"/>
    <property type="match status" value="1"/>
</dbReference>
<dbReference type="PRINTS" id="PR01415">
    <property type="entry name" value="ANKYRIN"/>
</dbReference>
<dbReference type="Pfam" id="PF14420">
    <property type="entry name" value="Clr5"/>
    <property type="match status" value="1"/>
</dbReference>
<dbReference type="InterPro" id="IPR002110">
    <property type="entry name" value="Ankyrin_rpt"/>
</dbReference>
<sequence>MPTQPDSHLDWAGHRKQIEDLYWKQRKELPEVMETMQYLHGFVATKKMYKKYLKAWGLEKNLKTRESIAMLKIAERRRLANKETHFFRHGQLVDPGKLRRFAKRHKLIGDGAAAQLADHEATTPPDIMYTTPEPDKSSDPLPPAPQPYATQTMSDASPAAMQDSPQYRDIDSPVAIPMSWPSNHTHPDSGASAGPVHIGAQFIPNNFSAHHGPEDSHDSRADMDSAFFLPPWPASTATPRSGYQASSDGTYAYYSPMPLLLRHPIHHPVVAGFEPHGPCISSNHAVVVTHTMPRMSSAYDHHTRPPHPTSTIPEANDTALDHTPLHDAVLSSDVELARALLEDGANVNCAARGGMTPLHYAAYQRNVELARLLLAYGANLDAMTDKDRSVLFFAVRGPSHSNCSEMLAYKNHHLHQKPPVGSDSHTTTDDDDATMRMLGALFDSPSGWVRLRRSFEKADREGVTPLMVAVEAGFEDTVRLLLRRGARPDVKDRAGHTALRYAARNSHRTLVRLLLEADPGVVIDRDLSHLLKLASRNFADCPAAMDTGCCGKEEDDGDDGGFASTLIAEEMVRLYWEMDLLDRLLKLADQRGKSNVLKLLLCAMKRMDMDRTGLATGHWVLRPASLPSPTIR</sequence>
<reference evidence="6" key="2">
    <citation type="submission" date="2023-06" db="EMBL/GenBank/DDBJ databases">
        <authorList>
            <consortium name="Lawrence Berkeley National Laboratory"/>
            <person name="Mondo S.J."/>
            <person name="Hensen N."/>
            <person name="Bonometti L."/>
            <person name="Westerberg I."/>
            <person name="Brannstrom I.O."/>
            <person name="Guillou S."/>
            <person name="Cros-Aarteil S."/>
            <person name="Calhoun S."/>
            <person name="Haridas S."/>
            <person name="Kuo A."/>
            <person name="Pangilinan J."/>
            <person name="Riley R."/>
            <person name="Labutti K."/>
            <person name="Andreopoulos B."/>
            <person name="Lipzen A."/>
            <person name="Chen C."/>
            <person name="Yanf M."/>
            <person name="Daum C."/>
            <person name="Ng V."/>
            <person name="Clum A."/>
            <person name="Steindorff A."/>
            <person name="Ohm R."/>
            <person name="Martin F."/>
            <person name="Silar P."/>
            <person name="Natvig D."/>
            <person name="Lalanne C."/>
            <person name="Gautier V."/>
            <person name="Ament-Velasquez S.L."/>
            <person name="Kruys A."/>
            <person name="Hutchinson M.I."/>
            <person name="Powell A.J."/>
            <person name="Barry K."/>
            <person name="Miller A.N."/>
            <person name="Grigoriev I.V."/>
            <person name="Debuchy R."/>
            <person name="Gladieux P."/>
            <person name="Thoren M.H."/>
            <person name="Johannesson H."/>
        </authorList>
    </citation>
    <scope>NUCLEOTIDE SEQUENCE</scope>
    <source>
        <strain evidence="6">CBS 333.67</strain>
    </source>
</reference>
<feature type="region of interest" description="Disordered" evidence="4">
    <location>
        <begin position="297"/>
        <end position="319"/>
    </location>
</feature>
<name>A0AAJ0GKU3_9PEZI</name>